<dbReference type="KEGG" id="kak:Kalk_14510"/>
<gene>
    <name evidence="2" type="ORF">Kalk_14510</name>
</gene>
<keyword evidence="1" id="KW-0732">Signal</keyword>
<dbReference type="AlphaFoldDB" id="A0A2K9LMG1"/>
<dbReference type="RefSeq" id="WP_101894934.1">
    <property type="nucleotide sequence ID" value="NZ_CP022684.1"/>
</dbReference>
<name>A0A2K9LMG1_9GAMM</name>
<organism evidence="2 3">
    <name type="scientific">Ketobacter alkanivorans</name>
    <dbReference type="NCBI Taxonomy" id="1917421"/>
    <lineage>
        <taxon>Bacteria</taxon>
        <taxon>Pseudomonadati</taxon>
        <taxon>Pseudomonadota</taxon>
        <taxon>Gammaproteobacteria</taxon>
        <taxon>Pseudomonadales</taxon>
        <taxon>Ketobacteraceae</taxon>
        <taxon>Ketobacter</taxon>
    </lineage>
</organism>
<evidence type="ECO:0000256" key="1">
    <source>
        <dbReference type="SAM" id="SignalP"/>
    </source>
</evidence>
<dbReference type="Proteomes" id="UP000235116">
    <property type="component" value="Chromosome"/>
</dbReference>
<evidence type="ECO:0008006" key="4">
    <source>
        <dbReference type="Google" id="ProtNLM"/>
    </source>
</evidence>
<dbReference type="OrthoDB" id="277577at2"/>
<evidence type="ECO:0000313" key="2">
    <source>
        <dbReference type="EMBL" id="AUM13559.1"/>
    </source>
</evidence>
<feature type="chain" id="PRO_5014726918" description="DUF4154 domain-containing protein" evidence="1">
    <location>
        <begin position="20"/>
        <end position="166"/>
    </location>
</feature>
<dbReference type="Pfam" id="PF13689">
    <property type="entry name" value="DUF4154"/>
    <property type="match status" value="1"/>
</dbReference>
<feature type="signal peptide" evidence="1">
    <location>
        <begin position="1"/>
        <end position="19"/>
    </location>
</feature>
<evidence type="ECO:0000313" key="3">
    <source>
        <dbReference type="Proteomes" id="UP000235116"/>
    </source>
</evidence>
<dbReference type="EMBL" id="CP022684">
    <property type="protein sequence ID" value="AUM13559.1"/>
    <property type="molecule type" value="Genomic_DNA"/>
</dbReference>
<reference evidence="3" key="1">
    <citation type="submission" date="2017-08" db="EMBL/GenBank/DDBJ databases">
        <title>Direct submision.</title>
        <authorList>
            <person name="Kim S.-J."/>
            <person name="Rhee S.-K."/>
        </authorList>
    </citation>
    <scope>NUCLEOTIDE SEQUENCE [LARGE SCALE GENOMIC DNA]</scope>
    <source>
        <strain evidence="3">GI5</strain>
    </source>
</reference>
<accession>A0A2K9LMG1</accession>
<sequence length="166" mass="18398">MLRALVYTLGVLLSSLGYAEDEAQLKAAFVYNFTKYVTWPLATEQANGQLRVCVSGKGAYTDELSQLAGREVRTFRIEVVNLSMGDALDGCQVVYVTGEDVRKILPKTQDKAILTISDDPDFVERGGIIGLITEGRRIRFDINLGRAKASQLQISSRLLQLARRVE</sequence>
<protein>
    <recommendedName>
        <fullName evidence="4">DUF4154 domain-containing protein</fullName>
    </recommendedName>
</protein>
<dbReference type="InterPro" id="IPR025293">
    <property type="entry name" value="YfiR/HmsC-like"/>
</dbReference>
<proteinExistence type="predicted"/>
<keyword evidence="3" id="KW-1185">Reference proteome</keyword>